<keyword evidence="1" id="KW-0813">Transport</keyword>
<gene>
    <name evidence="10" type="ORF">AB4874_02170</name>
</gene>
<reference evidence="10 11" key="1">
    <citation type="journal article" date="2011" name="Int. J. Syst. Evol. Microbiol.">
        <title>Zhongshania antarctica gen. nov., sp. nov. and Zhongshania guokunii sp. nov., gammaproteobacteria respectively isolated from coastal attached (fast) ice and surface seawater of the Antarctic.</title>
        <authorList>
            <person name="Li H.J."/>
            <person name="Zhang X.Y."/>
            <person name="Chen C.X."/>
            <person name="Zhang Y.J."/>
            <person name="Gao Z.M."/>
            <person name="Yu Y."/>
            <person name="Chen X.L."/>
            <person name="Chen B."/>
            <person name="Zhang Y.Z."/>
        </authorList>
    </citation>
    <scope>NUCLEOTIDE SEQUENCE [LARGE SCALE GENOMIC DNA]</scope>
    <source>
        <strain evidence="10 11">15-R06ZXC-3</strain>
    </source>
</reference>
<dbReference type="SUPFAM" id="SSF52540">
    <property type="entry name" value="P-loop containing nucleoside triphosphate hydrolases"/>
    <property type="match status" value="1"/>
</dbReference>
<evidence type="ECO:0000313" key="10">
    <source>
        <dbReference type="EMBL" id="MEX1660457.1"/>
    </source>
</evidence>
<dbReference type="PANTHER" id="PTHR42781">
    <property type="entry name" value="SPERMIDINE/PUTRESCINE IMPORT ATP-BINDING PROTEIN POTA"/>
    <property type="match status" value="1"/>
</dbReference>
<feature type="domain" description="ABC transporter" evidence="9">
    <location>
        <begin position="25"/>
        <end position="261"/>
    </location>
</feature>
<dbReference type="Pfam" id="PF00005">
    <property type="entry name" value="ABC_tran"/>
    <property type="match status" value="1"/>
</dbReference>
<keyword evidence="3" id="KW-0410">Iron transport</keyword>
<evidence type="ECO:0000259" key="9">
    <source>
        <dbReference type="PROSITE" id="PS50893"/>
    </source>
</evidence>
<name>A0ABV3TFR9_9RHOB</name>
<proteinExistence type="predicted"/>
<evidence type="ECO:0000256" key="6">
    <source>
        <dbReference type="ARBA" id="ARBA00023004"/>
    </source>
</evidence>
<sequence>MLEFNKRQIDRQPEARADGAIPSAIAVRALHLNYGAAQILRGIDLTIQPGKALALLGPSGSGKTTLLRVLAGLETPSAGEVSVHGKCVAAPAQNLFVPPERRGLGMVFQDYALWPHMSVARNVAFPLEMQGVGRSEREQRTKDALDQVGLGALGARRPSALSGGQQQRVGIARAIASGAKTILFDEPLSNLDRELRESMVDEIASLVADLGLTALYVTHDHAEAFSLADEVAILRAGQIAQRGTPETLVNEPATPWIAEFLRLGAVLPVGANGVLFAYITLPEGATSVLLPRRALSICAPAEAVFSAHVLRCLYRGEDYQVTVALPGNVELQIASPRRVARGAQLNLHIAPEALRWFHTPNVN</sequence>
<accession>A0ABV3TFR9</accession>
<dbReference type="InterPro" id="IPR017871">
    <property type="entry name" value="ABC_transporter-like_CS"/>
</dbReference>
<comment type="caution">
    <text evidence="10">The sequence shown here is derived from an EMBL/GenBank/DDBJ whole genome shotgun (WGS) entry which is preliminary data.</text>
</comment>
<evidence type="ECO:0000256" key="2">
    <source>
        <dbReference type="ARBA" id="ARBA00022475"/>
    </source>
</evidence>
<dbReference type="InterPro" id="IPR015853">
    <property type="entry name" value="ABC_transpr_FbpC"/>
</dbReference>
<organism evidence="10 11">
    <name type="scientific">Thioclava arctica</name>
    <dbReference type="NCBI Taxonomy" id="3238301"/>
    <lineage>
        <taxon>Bacteria</taxon>
        <taxon>Pseudomonadati</taxon>
        <taxon>Pseudomonadota</taxon>
        <taxon>Alphaproteobacteria</taxon>
        <taxon>Rhodobacterales</taxon>
        <taxon>Paracoccaceae</taxon>
        <taxon>Thioclava</taxon>
    </lineage>
</organism>
<keyword evidence="4" id="KW-0547">Nucleotide-binding</keyword>
<keyword evidence="11" id="KW-1185">Reference proteome</keyword>
<keyword evidence="7" id="KW-0406">Ion transport</keyword>
<keyword evidence="5 10" id="KW-0067">ATP-binding</keyword>
<evidence type="ECO:0000256" key="5">
    <source>
        <dbReference type="ARBA" id="ARBA00022840"/>
    </source>
</evidence>
<dbReference type="InterPro" id="IPR050093">
    <property type="entry name" value="ABC_SmlMolc_Importer"/>
</dbReference>
<dbReference type="PROSITE" id="PS00211">
    <property type="entry name" value="ABC_TRANSPORTER_1"/>
    <property type="match status" value="1"/>
</dbReference>
<dbReference type="RefSeq" id="WP_368390759.1">
    <property type="nucleotide sequence ID" value="NZ_JBFRYC010000001.1"/>
</dbReference>
<evidence type="ECO:0000256" key="1">
    <source>
        <dbReference type="ARBA" id="ARBA00022448"/>
    </source>
</evidence>
<evidence type="ECO:0000256" key="4">
    <source>
        <dbReference type="ARBA" id="ARBA00022741"/>
    </source>
</evidence>
<evidence type="ECO:0000256" key="8">
    <source>
        <dbReference type="ARBA" id="ARBA00023136"/>
    </source>
</evidence>
<keyword evidence="2" id="KW-1003">Cell membrane</keyword>
<dbReference type="CDD" id="cd03259">
    <property type="entry name" value="ABC_Carb_Solutes_like"/>
    <property type="match status" value="1"/>
</dbReference>
<evidence type="ECO:0000256" key="7">
    <source>
        <dbReference type="ARBA" id="ARBA00023065"/>
    </source>
</evidence>
<dbReference type="PROSITE" id="PS50893">
    <property type="entry name" value="ABC_TRANSPORTER_2"/>
    <property type="match status" value="1"/>
</dbReference>
<dbReference type="EMBL" id="JBFRYC010000001">
    <property type="protein sequence ID" value="MEX1660457.1"/>
    <property type="molecule type" value="Genomic_DNA"/>
</dbReference>
<dbReference type="GO" id="GO:0005524">
    <property type="term" value="F:ATP binding"/>
    <property type="evidence" value="ECO:0007669"/>
    <property type="project" value="UniProtKB-KW"/>
</dbReference>
<dbReference type="Pfam" id="PF08402">
    <property type="entry name" value="TOBE_2"/>
    <property type="match status" value="1"/>
</dbReference>
<keyword evidence="6" id="KW-0408">Iron</keyword>
<evidence type="ECO:0000256" key="3">
    <source>
        <dbReference type="ARBA" id="ARBA00022496"/>
    </source>
</evidence>
<evidence type="ECO:0000313" key="11">
    <source>
        <dbReference type="Proteomes" id="UP001557465"/>
    </source>
</evidence>
<dbReference type="InterPro" id="IPR027417">
    <property type="entry name" value="P-loop_NTPase"/>
</dbReference>
<dbReference type="InterPro" id="IPR003593">
    <property type="entry name" value="AAA+_ATPase"/>
</dbReference>
<dbReference type="InterPro" id="IPR003439">
    <property type="entry name" value="ABC_transporter-like_ATP-bd"/>
</dbReference>
<keyword evidence="8" id="KW-0472">Membrane</keyword>
<dbReference type="InterPro" id="IPR013611">
    <property type="entry name" value="Transp-assoc_OB_typ2"/>
</dbReference>
<dbReference type="SMART" id="SM00382">
    <property type="entry name" value="AAA"/>
    <property type="match status" value="1"/>
</dbReference>
<dbReference type="PANTHER" id="PTHR42781:SF4">
    <property type="entry name" value="SPERMIDINE_PUTRESCINE IMPORT ATP-BINDING PROTEIN POTA"/>
    <property type="match status" value="1"/>
</dbReference>
<dbReference type="Gene3D" id="3.40.50.300">
    <property type="entry name" value="P-loop containing nucleotide triphosphate hydrolases"/>
    <property type="match status" value="1"/>
</dbReference>
<protein>
    <submittedName>
        <fullName evidence="10">ABC transporter ATP-binding protein</fullName>
    </submittedName>
</protein>
<dbReference type="Proteomes" id="UP001557465">
    <property type="component" value="Unassembled WGS sequence"/>
</dbReference>